<dbReference type="Proteomes" id="UP000595140">
    <property type="component" value="Unassembled WGS sequence"/>
</dbReference>
<sequence>MALNGRSTSSASLCTRHMKPLHLFDLNADYFCLSINFAYGVHDIAGVMTCHRFPCIHGLSHKRRDGLR</sequence>
<evidence type="ECO:0000313" key="1">
    <source>
        <dbReference type="EMBL" id="VFQ76938.1"/>
    </source>
</evidence>
<proteinExistence type="predicted"/>
<evidence type="ECO:0000313" key="2">
    <source>
        <dbReference type="Proteomes" id="UP000595140"/>
    </source>
</evidence>
<name>A0A484LLT7_9ASTE</name>
<dbReference type="AlphaFoldDB" id="A0A484LLT7"/>
<keyword evidence="2" id="KW-1185">Reference proteome</keyword>
<organism evidence="1 2">
    <name type="scientific">Cuscuta campestris</name>
    <dbReference type="NCBI Taxonomy" id="132261"/>
    <lineage>
        <taxon>Eukaryota</taxon>
        <taxon>Viridiplantae</taxon>
        <taxon>Streptophyta</taxon>
        <taxon>Embryophyta</taxon>
        <taxon>Tracheophyta</taxon>
        <taxon>Spermatophyta</taxon>
        <taxon>Magnoliopsida</taxon>
        <taxon>eudicotyledons</taxon>
        <taxon>Gunneridae</taxon>
        <taxon>Pentapetalae</taxon>
        <taxon>asterids</taxon>
        <taxon>lamiids</taxon>
        <taxon>Solanales</taxon>
        <taxon>Convolvulaceae</taxon>
        <taxon>Cuscuteae</taxon>
        <taxon>Cuscuta</taxon>
        <taxon>Cuscuta subgen. Grammica</taxon>
        <taxon>Cuscuta sect. Cleistogrammica</taxon>
    </lineage>
</organism>
<dbReference type="EMBL" id="OOIL02001580">
    <property type="protein sequence ID" value="VFQ76938.1"/>
    <property type="molecule type" value="Genomic_DNA"/>
</dbReference>
<protein>
    <submittedName>
        <fullName evidence="1">Uncharacterized protein</fullName>
    </submittedName>
</protein>
<gene>
    <name evidence="1" type="ORF">CCAM_LOCUS18714</name>
</gene>
<accession>A0A484LLT7</accession>
<reference evidence="1 2" key="1">
    <citation type="submission" date="2018-04" db="EMBL/GenBank/DDBJ databases">
        <authorList>
            <person name="Vogel A."/>
        </authorList>
    </citation>
    <scope>NUCLEOTIDE SEQUENCE [LARGE SCALE GENOMIC DNA]</scope>
</reference>